<keyword evidence="2" id="KW-1185">Reference proteome</keyword>
<dbReference type="GO" id="GO:0008289">
    <property type="term" value="F:lipid binding"/>
    <property type="evidence" value="ECO:0007669"/>
    <property type="project" value="UniProtKB-KW"/>
</dbReference>
<feature type="compositionally biased region" description="Low complexity" evidence="1">
    <location>
        <begin position="51"/>
        <end position="65"/>
    </location>
</feature>
<name>A0A1I8FPB8_9PLAT</name>
<evidence type="ECO:0000256" key="1">
    <source>
        <dbReference type="SAM" id="MobiDB-lite"/>
    </source>
</evidence>
<dbReference type="Gene3D" id="2.40.128.20">
    <property type="match status" value="1"/>
</dbReference>
<feature type="region of interest" description="Disordered" evidence="1">
    <location>
        <begin position="1"/>
        <end position="77"/>
    </location>
</feature>
<dbReference type="SMR" id="A0A1I8FPB8"/>
<evidence type="ECO:0000313" key="3">
    <source>
        <dbReference type="WBParaSite" id="maker-unitig_43001-snap-gene-0.1-mRNA-1"/>
    </source>
</evidence>
<dbReference type="SUPFAM" id="SSF50814">
    <property type="entry name" value="Lipocalins"/>
    <property type="match status" value="1"/>
</dbReference>
<proteinExistence type="predicted"/>
<dbReference type="AlphaFoldDB" id="A0A1I8FPB8"/>
<accession>A0A1I8FPB8</accession>
<reference evidence="3" key="1">
    <citation type="submission" date="2016-11" db="UniProtKB">
        <authorList>
            <consortium name="WormBaseParasite"/>
        </authorList>
    </citation>
    <scope>IDENTIFICATION</scope>
</reference>
<dbReference type="PRINTS" id="PR00178">
    <property type="entry name" value="FATTYACIDBP"/>
</dbReference>
<dbReference type="WBParaSite" id="maker-unitig_43001-snap-gene-0.1-mRNA-1">
    <property type="protein sequence ID" value="maker-unitig_43001-snap-gene-0.1-mRNA-1"/>
    <property type="gene ID" value="maker-unitig_43001-snap-gene-0.1"/>
</dbReference>
<dbReference type="InterPro" id="IPR000463">
    <property type="entry name" value="Fatty_acid-bd"/>
</dbReference>
<evidence type="ECO:0000313" key="2">
    <source>
        <dbReference type="Proteomes" id="UP000095280"/>
    </source>
</evidence>
<dbReference type="InterPro" id="IPR012674">
    <property type="entry name" value="Calycin"/>
</dbReference>
<organism evidence="2 3">
    <name type="scientific">Macrostomum lignano</name>
    <dbReference type="NCBI Taxonomy" id="282301"/>
    <lineage>
        <taxon>Eukaryota</taxon>
        <taxon>Metazoa</taxon>
        <taxon>Spiralia</taxon>
        <taxon>Lophotrochozoa</taxon>
        <taxon>Platyhelminthes</taxon>
        <taxon>Rhabditophora</taxon>
        <taxon>Macrostomorpha</taxon>
        <taxon>Macrostomida</taxon>
        <taxon>Macrostomidae</taxon>
        <taxon>Macrostomum</taxon>
    </lineage>
</organism>
<feature type="region of interest" description="Disordered" evidence="1">
    <location>
        <begin position="93"/>
        <end position="122"/>
    </location>
</feature>
<dbReference type="Proteomes" id="UP000095280">
    <property type="component" value="Unplaced"/>
</dbReference>
<sequence length="122" mass="12972">MSAEDSQASGSSLTPRNFDEYMKALGRTAPAVPLQAGAGDQRGWRPLDHQTTTSPPSRAPRSASRLGEEFEETTADGRKVKSTVAVWRGNKLIQEQKATRTPPSFGSSLPTAKASSGKSKVA</sequence>
<feature type="compositionally biased region" description="Polar residues" evidence="1">
    <location>
        <begin position="1"/>
        <end position="15"/>
    </location>
</feature>
<feature type="compositionally biased region" description="Polar residues" evidence="1">
    <location>
        <begin position="99"/>
        <end position="122"/>
    </location>
</feature>
<protein>
    <submittedName>
        <fullName evidence="3">Uncharacterized protein</fullName>
    </submittedName>
</protein>